<dbReference type="EMBL" id="CAJOBJ010122041">
    <property type="protein sequence ID" value="CAF4680593.1"/>
    <property type="molecule type" value="Genomic_DNA"/>
</dbReference>
<gene>
    <name evidence="2" type="ORF">BYL167_LOCUS33444</name>
    <name evidence="3" type="ORF">GIL414_LOCUS42263</name>
</gene>
<accession>A0A8S2ZXS4</accession>
<evidence type="ECO:0000313" key="2">
    <source>
        <dbReference type="EMBL" id="CAF4443850.1"/>
    </source>
</evidence>
<proteinExistence type="predicted"/>
<feature type="compositionally biased region" description="Polar residues" evidence="1">
    <location>
        <begin position="1"/>
        <end position="27"/>
    </location>
</feature>
<evidence type="ECO:0000256" key="1">
    <source>
        <dbReference type="SAM" id="MobiDB-lite"/>
    </source>
</evidence>
<evidence type="ECO:0000313" key="4">
    <source>
        <dbReference type="Proteomes" id="UP000681720"/>
    </source>
</evidence>
<dbReference type="AlphaFoldDB" id="A0A8S2ZXS4"/>
<comment type="caution">
    <text evidence="3">The sequence shown here is derived from an EMBL/GenBank/DDBJ whole genome shotgun (WGS) entry which is preliminary data.</text>
</comment>
<feature type="region of interest" description="Disordered" evidence="1">
    <location>
        <begin position="1"/>
        <end position="36"/>
    </location>
</feature>
<sequence>TTIDGLNNDNVDKSVSSGTTTPLTYTKATSEASSEYETEEGVLKKKLFIQSKKHFGGAFVNI</sequence>
<protein>
    <submittedName>
        <fullName evidence="3">Uncharacterized protein</fullName>
    </submittedName>
</protein>
<organism evidence="3 4">
    <name type="scientific">Rotaria magnacalcarata</name>
    <dbReference type="NCBI Taxonomy" id="392030"/>
    <lineage>
        <taxon>Eukaryota</taxon>
        <taxon>Metazoa</taxon>
        <taxon>Spiralia</taxon>
        <taxon>Gnathifera</taxon>
        <taxon>Rotifera</taxon>
        <taxon>Eurotatoria</taxon>
        <taxon>Bdelloidea</taxon>
        <taxon>Philodinida</taxon>
        <taxon>Philodinidae</taxon>
        <taxon>Rotaria</taxon>
    </lineage>
</organism>
<feature type="non-terminal residue" evidence="3">
    <location>
        <position position="62"/>
    </location>
</feature>
<evidence type="ECO:0000313" key="3">
    <source>
        <dbReference type="EMBL" id="CAF4680593.1"/>
    </source>
</evidence>
<dbReference type="Proteomes" id="UP000681967">
    <property type="component" value="Unassembled WGS sequence"/>
</dbReference>
<dbReference type="EMBL" id="CAJOBH010064998">
    <property type="protein sequence ID" value="CAF4443850.1"/>
    <property type="molecule type" value="Genomic_DNA"/>
</dbReference>
<feature type="non-terminal residue" evidence="3">
    <location>
        <position position="1"/>
    </location>
</feature>
<dbReference type="Proteomes" id="UP000681720">
    <property type="component" value="Unassembled WGS sequence"/>
</dbReference>
<reference evidence="3" key="1">
    <citation type="submission" date="2021-02" db="EMBL/GenBank/DDBJ databases">
        <authorList>
            <person name="Nowell W R."/>
        </authorList>
    </citation>
    <scope>NUCLEOTIDE SEQUENCE</scope>
</reference>
<name>A0A8S2ZXS4_9BILA</name>